<name>A0A916XRG6_9HYPH</name>
<gene>
    <name evidence="2" type="ORF">GCM10010994_57720</name>
</gene>
<keyword evidence="1" id="KW-1133">Transmembrane helix</keyword>
<dbReference type="Proteomes" id="UP000637002">
    <property type="component" value="Unassembled WGS sequence"/>
</dbReference>
<sequence length="359" mass="38178">MSDRSPERAPQPRRPFRWALYLPYFVLLVLAIAWCAFWFVARQRVEAAMEGWFAQEAAQGRNWVCPNRHVAGFPMRFELACEAPTFSGNTPQGPIEGSVAHFIAAAQIYDPNLVVADLRGPLVVKSTVTGQSAKLGWAAFDISVRRGQGGLVRMSTVIREPNLTLVAANGGETPLARGQLFEAHVRPDPDRPAEQGAYDLVSRLDKATIPMLDQLLRSAEPASLELQSTATQASAFFTGAGPAQFEQWRARGGALDLVLLKLDKGPQRLEANGTLALDDQHRPSGRITARAAGLGELVGALSGRGGGLGGLIAGGLGMLGRPAATSGAGPAMTTLPTVVLANGQVMVGPFVVARIPPLY</sequence>
<reference evidence="2" key="1">
    <citation type="journal article" date="2014" name="Int. J. Syst. Evol. Microbiol.">
        <title>Complete genome sequence of Corynebacterium casei LMG S-19264T (=DSM 44701T), isolated from a smear-ripened cheese.</title>
        <authorList>
            <consortium name="US DOE Joint Genome Institute (JGI-PGF)"/>
            <person name="Walter F."/>
            <person name="Albersmeier A."/>
            <person name="Kalinowski J."/>
            <person name="Ruckert C."/>
        </authorList>
    </citation>
    <scope>NUCLEOTIDE SEQUENCE</scope>
    <source>
        <strain evidence="2">CGMCC 1.12919</strain>
    </source>
</reference>
<dbReference type="Pfam" id="PF09898">
    <property type="entry name" value="DUF2125"/>
    <property type="match status" value="1"/>
</dbReference>
<proteinExistence type="predicted"/>
<reference evidence="2" key="2">
    <citation type="submission" date="2020-09" db="EMBL/GenBank/DDBJ databases">
        <authorList>
            <person name="Sun Q."/>
            <person name="Zhou Y."/>
        </authorList>
    </citation>
    <scope>NUCLEOTIDE SEQUENCE</scope>
    <source>
        <strain evidence="2">CGMCC 1.12919</strain>
    </source>
</reference>
<organism evidence="2 3">
    <name type="scientific">Chelatococcus reniformis</name>
    <dbReference type="NCBI Taxonomy" id="1494448"/>
    <lineage>
        <taxon>Bacteria</taxon>
        <taxon>Pseudomonadati</taxon>
        <taxon>Pseudomonadota</taxon>
        <taxon>Alphaproteobacteria</taxon>
        <taxon>Hyphomicrobiales</taxon>
        <taxon>Chelatococcaceae</taxon>
        <taxon>Chelatococcus</taxon>
    </lineage>
</organism>
<dbReference type="InterPro" id="IPR018666">
    <property type="entry name" value="DUF2125"/>
</dbReference>
<dbReference type="EMBL" id="BMGG01000012">
    <property type="protein sequence ID" value="GGC92349.1"/>
    <property type="molecule type" value="Genomic_DNA"/>
</dbReference>
<evidence type="ECO:0008006" key="4">
    <source>
        <dbReference type="Google" id="ProtNLM"/>
    </source>
</evidence>
<evidence type="ECO:0000313" key="3">
    <source>
        <dbReference type="Proteomes" id="UP000637002"/>
    </source>
</evidence>
<accession>A0A916XRG6</accession>
<feature type="transmembrane region" description="Helical" evidence="1">
    <location>
        <begin position="21"/>
        <end position="41"/>
    </location>
</feature>
<keyword evidence="1" id="KW-0472">Membrane</keyword>
<keyword evidence="3" id="KW-1185">Reference proteome</keyword>
<protein>
    <recommendedName>
        <fullName evidence="4">DUF2125 domain-containing protein</fullName>
    </recommendedName>
</protein>
<dbReference type="RefSeq" id="WP_188612638.1">
    <property type="nucleotide sequence ID" value="NZ_BMGG01000012.1"/>
</dbReference>
<keyword evidence="1" id="KW-0812">Transmembrane</keyword>
<evidence type="ECO:0000256" key="1">
    <source>
        <dbReference type="SAM" id="Phobius"/>
    </source>
</evidence>
<evidence type="ECO:0000313" key="2">
    <source>
        <dbReference type="EMBL" id="GGC92349.1"/>
    </source>
</evidence>
<dbReference type="AlphaFoldDB" id="A0A916XRG6"/>
<comment type="caution">
    <text evidence="2">The sequence shown here is derived from an EMBL/GenBank/DDBJ whole genome shotgun (WGS) entry which is preliminary data.</text>
</comment>